<feature type="binding site" evidence="7">
    <location>
        <position position="54"/>
    </location>
    <ligand>
        <name>substrate</name>
    </ligand>
</feature>
<dbReference type="PANTHER" id="PTHR10513">
    <property type="entry name" value="DEOXYNUCLEOSIDE KINASE"/>
    <property type="match status" value="1"/>
</dbReference>
<evidence type="ECO:0000256" key="4">
    <source>
        <dbReference type="ARBA" id="ARBA00022777"/>
    </source>
</evidence>
<feature type="binding site" evidence="7">
    <location>
        <position position="79"/>
    </location>
    <ligand>
        <name>substrate</name>
    </ligand>
</feature>
<keyword evidence="3 8" id="KW-0547">Nucleotide-binding</keyword>
<keyword evidence="11" id="KW-1185">Reference proteome</keyword>
<dbReference type="InterPro" id="IPR027417">
    <property type="entry name" value="P-loop_NTPase"/>
</dbReference>
<feature type="binding site" evidence="7">
    <location>
        <position position="31"/>
    </location>
    <ligand>
        <name>substrate</name>
    </ligand>
</feature>
<organism evidence="10 11">
    <name type="scientific">Siphonobacter aquaeclarae</name>
    <dbReference type="NCBI Taxonomy" id="563176"/>
    <lineage>
        <taxon>Bacteria</taxon>
        <taxon>Pseudomonadati</taxon>
        <taxon>Bacteroidota</taxon>
        <taxon>Cytophagia</taxon>
        <taxon>Cytophagales</taxon>
        <taxon>Cytophagaceae</taxon>
        <taxon>Siphonobacter</taxon>
    </lineage>
</organism>
<dbReference type="SUPFAM" id="SSF52540">
    <property type="entry name" value="P-loop containing nucleoside triphosphate hydrolases"/>
    <property type="match status" value="1"/>
</dbReference>
<dbReference type="PIRSF" id="PIRSF000705">
    <property type="entry name" value="DNK"/>
    <property type="match status" value="1"/>
</dbReference>
<dbReference type="STRING" id="563176.SAMN04488090_3047"/>
<protein>
    <submittedName>
        <fullName evidence="10">Deoxyadenosine/deoxycytidine kinase</fullName>
    </submittedName>
</protein>
<dbReference type="OrthoDB" id="9776634at2"/>
<dbReference type="RefSeq" id="WP_093203899.1">
    <property type="nucleotide sequence ID" value="NZ_FNGS01000005.1"/>
</dbReference>
<dbReference type="EMBL" id="FNGS01000005">
    <property type="protein sequence ID" value="SDM26826.1"/>
    <property type="molecule type" value="Genomic_DNA"/>
</dbReference>
<feature type="active site" description="Proton acceptor" evidence="6">
    <location>
        <position position="78"/>
    </location>
</feature>
<dbReference type="GO" id="GO:0005737">
    <property type="term" value="C:cytoplasm"/>
    <property type="evidence" value="ECO:0007669"/>
    <property type="project" value="TreeGrafter"/>
</dbReference>
<dbReference type="Proteomes" id="UP000198901">
    <property type="component" value="Unassembled WGS sequence"/>
</dbReference>
<evidence type="ECO:0000256" key="7">
    <source>
        <dbReference type="PIRSR" id="PIRSR000705-2"/>
    </source>
</evidence>
<dbReference type="InterPro" id="IPR031314">
    <property type="entry name" value="DNK_dom"/>
</dbReference>
<feature type="domain" description="Deoxynucleoside kinase" evidence="9">
    <location>
        <begin position="3"/>
        <end position="198"/>
    </location>
</feature>
<evidence type="ECO:0000256" key="3">
    <source>
        <dbReference type="ARBA" id="ARBA00022741"/>
    </source>
</evidence>
<keyword evidence="4 10" id="KW-0418">Kinase</keyword>
<gene>
    <name evidence="10" type="ORF">SAMN04488090_3047</name>
</gene>
<evidence type="ECO:0000313" key="10">
    <source>
        <dbReference type="EMBL" id="SDM26826.1"/>
    </source>
</evidence>
<evidence type="ECO:0000256" key="6">
    <source>
        <dbReference type="PIRSR" id="PIRSR000705-1"/>
    </source>
</evidence>
<dbReference type="GO" id="GO:0019136">
    <property type="term" value="F:deoxynucleoside kinase activity"/>
    <property type="evidence" value="ECO:0007669"/>
    <property type="project" value="InterPro"/>
</dbReference>
<evidence type="ECO:0000256" key="1">
    <source>
        <dbReference type="ARBA" id="ARBA00007420"/>
    </source>
</evidence>
<dbReference type="GO" id="GO:0005524">
    <property type="term" value="F:ATP binding"/>
    <property type="evidence" value="ECO:0007669"/>
    <property type="project" value="UniProtKB-KW"/>
</dbReference>
<dbReference type="CDD" id="cd01673">
    <property type="entry name" value="dNK"/>
    <property type="match status" value="1"/>
</dbReference>
<keyword evidence="2" id="KW-0808">Transferase</keyword>
<dbReference type="Gene3D" id="3.40.50.300">
    <property type="entry name" value="P-loop containing nucleotide triphosphate hydrolases"/>
    <property type="match status" value="1"/>
</dbReference>
<sequence length="204" mass="23848">MHIAVTGNIGAGKTTLARMLADHFGWEVFYEAVENNPYLADFYGDMERWAFHLQIYFLRSRFDQARQIMQSTRRIIQDRTIYEDAYIFARNLYQSGYMSKVDYDTYFSLFQTMMSVVKPPDLMIYLKADLPKLTAQIEKRGRDFEQNISHDYLQALNDHYSEFIEGYKDGNLLVIDVNSLDFANKPADFTFVVSEVDRALLYGA</sequence>
<dbReference type="AlphaFoldDB" id="A0A1G9RUB7"/>
<dbReference type="Pfam" id="PF01712">
    <property type="entry name" value="dNK"/>
    <property type="match status" value="1"/>
</dbReference>
<dbReference type="FunFam" id="3.40.50.300:FF:000659">
    <property type="entry name" value="Deoxyguanosine kinase"/>
    <property type="match status" value="1"/>
</dbReference>
<feature type="binding site" evidence="7">
    <location>
        <position position="43"/>
    </location>
    <ligand>
        <name>substrate</name>
    </ligand>
</feature>
<feature type="binding site" evidence="8">
    <location>
        <begin position="180"/>
        <end position="182"/>
    </location>
    <ligand>
        <name>ATP</name>
        <dbReference type="ChEBI" id="CHEBI:30616"/>
    </ligand>
</feature>
<proteinExistence type="inferred from homology"/>
<name>A0A1G9RUB7_9BACT</name>
<feature type="binding site" evidence="7">
    <location>
        <position position="145"/>
    </location>
    <ligand>
        <name>substrate</name>
    </ligand>
</feature>
<dbReference type="InterPro" id="IPR002624">
    <property type="entry name" value="DCK/DGK"/>
</dbReference>
<reference evidence="10 11" key="1">
    <citation type="submission" date="2016-10" db="EMBL/GenBank/DDBJ databases">
        <authorList>
            <person name="de Groot N.N."/>
        </authorList>
    </citation>
    <scope>NUCLEOTIDE SEQUENCE [LARGE SCALE GENOMIC DNA]</scope>
    <source>
        <strain evidence="10 11">DSM 21668</strain>
    </source>
</reference>
<evidence type="ECO:0000256" key="5">
    <source>
        <dbReference type="ARBA" id="ARBA00022840"/>
    </source>
</evidence>
<dbReference type="InterPro" id="IPR050566">
    <property type="entry name" value="Deoxyribonucleoside_kinase"/>
</dbReference>
<evidence type="ECO:0000256" key="2">
    <source>
        <dbReference type="ARBA" id="ARBA00022679"/>
    </source>
</evidence>
<evidence type="ECO:0000313" key="11">
    <source>
        <dbReference type="Proteomes" id="UP000198901"/>
    </source>
</evidence>
<evidence type="ECO:0000259" key="9">
    <source>
        <dbReference type="Pfam" id="PF01712"/>
    </source>
</evidence>
<evidence type="ECO:0000256" key="8">
    <source>
        <dbReference type="PIRSR" id="PIRSR000705-3"/>
    </source>
</evidence>
<comment type="similarity">
    <text evidence="1">Belongs to the DCK/DGK family.</text>
</comment>
<dbReference type="PANTHER" id="PTHR10513:SF35">
    <property type="entry name" value="DEOXYADENOSINE KINASE"/>
    <property type="match status" value="1"/>
</dbReference>
<feature type="binding site" evidence="8">
    <location>
        <begin position="7"/>
        <end position="15"/>
    </location>
    <ligand>
        <name>ATP</name>
        <dbReference type="ChEBI" id="CHEBI:30616"/>
    </ligand>
</feature>
<feature type="binding site" evidence="7">
    <location>
        <position position="84"/>
    </location>
    <ligand>
        <name>substrate</name>
    </ligand>
</feature>
<accession>A0A1G9RUB7</accession>
<keyword evidence="5 8" id="KW-0067">ATP-binding</keyword>